<comment type="caution">
    <text evidence="2">The sequence shown here is derived from an EMBL/GenBank/DDBJ whole genome shotgun (WGS) entry which is preliminary data.</text>
</comment>
<sequence>MTSGLGGFLQESRRLYFTPVRRRHRVKEPPGPADPMSPVKVASPKRSALSPLLKRGRGERVSEPETVKQKRPVTAIAKKDSKKVNTFKKVPSGKLVVGLPFEWAARLLEKNKINKADAKKA</sequence>
<dbReference type="Proteomes" id="UP001642464">
    <property type="component" value="Unassembled WGS sequence"/>
</dbReference>
<proteinExistence type="predicted"/>
<feature type="region of interest" description="Disordered" evidence="1">
    <location>
        <begin position="19"/>
        <end position="74"/>
    </location>
</feature>
<protein>
    <submittedName>
        <fullName evidence="2">Uncharacterized protein</fullName>
    </submittedName>
</protein>
<evidence type="ECO:0000313" key="3">
    <source>
        <dbReference type="Proteomes" id="UP001642464"/>
    </source>
</evidence>
<accession>A0ABP0MU47</accession>
<reference evidence="2 3" key="1">
    <citation type="submission" date="2024-02" db="EMBL/GenBank/DDBJ databases">
        <authorList>
            <person name="Chen Y."/>
            <person name="Shah S."/>
            <person name="Dougan E. K."/>
            <person name="Thang M."/>
            <person name="Chan C."/>
        </authorList>
    </citation>
    <scope>NUCLEOTIDE SEQUENCE [LARGE SCALE GENOMIC DNA]</scope>
</reference>
<feature type="compositionally biased region" description="Basic and acidic residues" evidence="1">
    <location>
        <begin position="56"/>
        <end position="68"/>
    </location>
</feature>
<name>A0ABP0MU47_9DINO</name>
<organism evidence="2 3">
    <name type="scientific">Durusdinium trenchii</name>
    <dbReference type="NCBI Taxonomy" id="1381693"/>
    <lineage>
        <taxon>Eukaryota</taxon>
        <taxon>Sar</taxon>
        <taxon>Alveolata</taxon>
        <taxon>Dinophyceae</taxon>
        <taxon>Suessiales</taxon>
        <taxon>Symbiodiniaceae</taxon>
        <taxon>Durusdinium</taxon>
    </lineage>
</organism>
<gene>
    <name evidence="2" type="ORF">SCF082_LOCUS29795</name>
</gene>
<keyword evidence="3" id="KW-1185">Reference proteome</keyword>
<evidence type="ECO:0000256" key="1">
    <source>
        <dbReference type="SAM" id="MobiDB-lite"/>
    </source>
</evidence>
<evidence type="ECO:0000313" key="2">
    <source>
        <dbReference type="EMBL" id="CAK9055003.1"/>
    </source>
</evidence>
<dbReference type="EMBL" id="CAXAMM010024302">
    <property type="protein sequence ID" value="CAK9055003.1"/>
    <property type="molecule type" value="Genomic_DNA"/>
</dbReference>